<dbReference type="CDD" id="cd03385">
    <property type="entry name" value="PAP2_BcrC_like"/>
    <property type="match status" value="1"/>
</dbReference>
<dbReference type="InterPro" id="IPR033879">
    <property type="entry name" value="UPP_Pase"/>
</dbReference>
<evidence type="ECO:0000313" key="4">
    <source>
        <dbReference type="Proteomes" id="UP001234602"/>
    </source>
</evidence>
<accession>A0AAW7IF93</accession>
<evidence type="ECO:0000256" key="1">
    <source>
        <dbReference type="SAM" id="Phobius"/>
    </source>
</evidence>
<dbReference type="PANTHER" id="PTHR14969">
    <property type="entry name" value="SPHINGOSINE-1-PHOSPHATE PHOSPHOHYDROLASE"/>
    <property type="match status" value="1"/>
</dbReference>
<reference evidence="3" key="1">
    <citation type="submission" date="2023-06" db="EMBL/GenBank/DDBJ databases">
        <title>Comparative genomics of Bacillaceae isolates and their secondary metabolite potential.</title>
        <authorList>
            <person name="Song L."/>
            <person name="Nielsen L.J."/>
            <person name="Mohite O."/>
            <person name="Xu X."/>
            <person name="Weber T."/>
            <person name="Kovacs A.T."/>
        </authorList>
    </citation>
    <scope>NUCLEOTIDE SEQUENCE</scope>
    <source>
        <strain evidence="3">D8_B_37</strain>
    </source>
</reference>
<protein>
    <submittedName>
        <fullName evidence="3">Undecaprenyl-diphosphatase</fullName>
    </submittedName>
</protein>
<name>A0AAW7IF93_9BACI</name>
<proteinExistence type="predicted"/>
<keyword evidence="1" id="KW-0472">Membrane</keyword>
<feature type="transmembrane region" description="Helical" evidence="1">
    <location>
        <begin position="125"/>
        <end position="143"/>
    </location>
</feature>
<evidence type="ECO:0000313" key="3">
    <source>
        <dbReference type="EMBL" id="MDM5453578.1"/>
    </source>
</evidence>
<feature type="domain" description="Phosphatidic acid phosphatase type 2/haloperoxidase" evidence="2">
    <location>
        <begin position="57"/>
        <end position="164"/>
    </location>
</feature>
<comment type="caution">
    <text evidence="3">The sequence shown here is derived from an EMBL/GenBank/DDBJ whole genome shotgun (WGS) entry which is preliminary data.</text>
</comment>
<organism evidence="3 4">
    <name type="scientific">Peribacillus simplex</name>
    <dbReference type="NCBI Taxonomy" id="1478"/>
    <lineage>
        <taxon>Bacteria</taxon>
        <taxon>Bacillati</taxon>
        <taxon>Bacillota</taxon>
        <taxon>Bacilli</taxon>
        <taxon>Bacillales</taxon>
        <taxon>Bacillaceae</taxon>
        <taxon>Peribacillus</taxon>
    </lineage>
</organism>
<dbReference type="EMBL" id="JAUCEY010000008">
    <property type="protein sequence ID" value="MDM5453578.1"/>
    <property type="molecule type" value="Genomic_DNA"/>
</dbReference>
<dbReference type="Proteomes" id="UP001234602">
    <property type="component" value="Unassembled WGS sequence"/>
</dbReference>
<keyword evidence="1" id="KW-0812">Transmembrane</keyword>
<dbReference type="GO" id="GO:0050380">
    <property type="term" value="F:undecaprenyl-diphosphatase activity"/>
    <property type="evidence" value="ECO:0007669"/>
    <property type="project" value="InterPro"/>
</dbReference>
<gene>
    <name evidence="3" type="ORF">QUF89_15520</name>
</gene>
<keyword evidence="1" id="KW-1133">Transmembrane helix</keyword>
<dbReference type="PANTHER" id="PTHR14969:SF58">
    <property type="entry name" value="UNDECAPRENYL-DIPHOSPHATASE BCRC"/>
    <property type="match status" value="1"/>
</dbReference>
<dbReference type="InterPro" id="IPR000326">
    <property type="entry name" value="PAP2/HPO"/>
</dbReference>
<feature type="transmembrane region" description="Helical" evidence="1">
    <location>
        <begin position="57"/>
        <end position="79"/>
    </location>
</feature>
<evidence type="ECO:0000259" key="2">
    <source>
        <dbReference type="SMART" id="SM00014"/>
    </source>
</evidence>
<sequence length="203" mass="23523">MNYEIFQWFNGWSGHFSYLDRGMIFITNSVPYVVIALMLFLWFIANKEKRAEKQYTAIYAVFSCLLGLFINAILHLVYYHPRPFVAHHVHQLIPHPADSSFVSDHSVLVFSIACTMVLRNDSWKYPILVWAIIVGISRIFVGVHYPADVIGGALISYGVSMFVIQSSKKLEPLVQVVFYMYDRLTKHIPFLAKYNHKDLSQDR</sequence>
<dbReference type="Gene3D" id="1.20.144.10">
    <property type="entry name" value="Phosphatidic acid phosphatase type 2/haloperoxidase"/>
    <property type="match status" value="2"/>
</dbReference>
<dbReference type="InterPro" id="IPR036938">
    <property type="entry name" value="PAP2/HPO_sf"/>
</dbReference>
<dbReference type="RefSeq" id="WP_289320328.1">
    <property type="nucleotide sequence ID" value="NZ_JAUCEY010000008.1"/>
</dbReference>
<dbReference type="GO" id="GO:0005886">
    <property type="term" value="C:plasma membrane"/>
    <property type="evidence" value="ECO:0007669"/>
    <property type="project" value="InterPro"/>
</dbReference>
<dbReference type="AlphaFoldDB" id="A0AAW7IF93"/>
<dbReference type="SMART" id="SM00014">
    <property type="entry name" value="acidPPc"/>
    <property type="match status" value="1"/>
</dbReference>
<feature type="transmembrane region" description="Helical" evidence="1">
    <location>
        <begin position="22"/>
        <end position="45"/>
    </location>
</feature>
<dbReference type="Pfam" id="PF01569">
    <property type="entry name" value="PAP2"/>
    <property type="match status" value="1"/>
</dbReference>
<dbReference type="SUPFAM" id="SSF48317">
    <property type="entry name" value="Acid phosphatase/Vanadium-dependent haloperoxidase"/>
    <property type="match status" value="1"/>
</dbReference>